<accession>A0ABS8DAP1</accession>
<proteinExistence type="inferred from homology"/>
<comment type="similarity">
    <text evidence="2 6">Belongs to the band 7/mec-2 family. HflK subfamily.</text>
</comment>
<dbReference type="NCBIfam" id="TIGR01933">
    <property type="entry name" value="hflK"/>
    <property type="match status" value="1"/>
</dbReference>
<keyword evidence="4 6" id="KW-1133">Transmembrane helix</keyword>
<dbReference type="PANTHER" id="PTHR43327:SF2">
    <property type="entry name" value="MODULATOR OF FTSH PROTEASE HFLK"/>
    <property type="match status" value="1"/>
</dbReference>
<dbReference type="EMBL" id="JAJBZT010000014">
    <property type="protein sequence ID" value="MCB6185280.1"/>
    <property type="molecule type" value="Genomic_DNA"/>
</dbReference>
<feature type="domain" description="Band 7" evidence="8">
    <location>
        <begin position="68"/>
        <end position="245"/>
    </location>
</feature>
<comment type="subcellular location">
    <subcellularLocation>
        <location evidence="1">Membrane</location>
        <topology evidence="1">Single-pass membrane protein</topology>
    </subcellularLocation>
</comment>
<comment type="caution">
    <text evidence="9">The sequence shown here is derived from an EMBL/GenBank/DDBJ whole genome shotgun (WGS) entry which is preliminary data.</text>
</comment>
<evidence type="ECO:0000256" key="4">
    <source>
        <dbReference type="ARBA" id="ARBA00022989"/>
    </source>
</evidence>
<dbReference type="Proteomes" id="UP001165395">
    <property type="component" value="Unassembled WGS sequence"/>
</dbReference>
<sequence length="390" mass="42520">MSDSQWGKGNKNGGPPDLDDIFRQLNEKIYSLFGKKAPSNGGPTSQPSGIGGVVGIALIVLLLIWAATGFYIVDAKERGVVLRFGKFSEVTSEGLNWHLPYPFEDVYVINLTQVRSVEIGYRDNSKNKIPEEALMVTEDQNIVDVQLAIQYDITDPKAYLFNNVFTMADAQDVVKQAGEAAIREVVGRNKIDAVLNEGRGKIAVDVKTTIQSILDKYGSGVRVTQVSINQVQPPEAVQASFDDATRAVQDKDKSKSEGEAYFNDKVPKAKGLASRLEAESEGYRQSVIANAEGEASRFSQVLEAYSEAPAVTRQRMYLDTMQKVLTSSSKVLVDQKNGNNLLYLPLDKLLQQENLGVAKSPSVSGSTSNVPSSSMTVTKDTPDSAVREGR</sequence>
<keyword evidence="10" id="KW-1185">Reference proteome</keyword>
<keyword evidence="5 6" id="KW-0472">Membrane</keyword>
<evidence type="ECO:0000313" key="9">
    <source>
        <dbReference type="EMBL" id="MCB6185280.1"/>
    </source>
</evidence>
<dbReference type="RefSeq" id="WP_227182112.1">
    <property type="nucleotide sequence ID" value="NZ_JAJBZT010000014.1"/>
</dbReference>
<dbReference type="Pfam" id="PF01145">
    <property type="entry name" value="Band_7"/>
    <property type="match status" value="1"/>
</dbReference>
<reference evidence="9" key="1">
    <citation type="submission" date="2021-10" db="EMBL/GenBank/DDBJ databases">
        <title>The complete genome sequence of Leeia sp. TBRC 13508.</title>
        <authorList>
            <person name="Charoenyingcharoen P."/>
            <person name="Yukphan P."/>
        </authorList>
    </citation>
    <scope>NUCLEOTIDE SEQUENCE</scope>
    <source>
        <strain evidence="9">TBRC 13508</strain>
    </source>
</reference>
<evidence type="ECO:0000313" key="10">
    <source>
        <dbReference type="Proteomes" id="UP001165395"/>
    </source>
</evidence>
<feature type="compositionally biased region" description="Basic and acidic residues" evidence="7">
    <location>
        <begin position="380"/>
        <end position="390"/>
    </location>
</feature>
<evidence type="ECO:0000256" key="2">
    <source>
        <dbReference type="ARBA" id="ARBA00006971"/>
    </source>
</evidence>
<evidence type="ECO:0000256" key="5">
    <source>
        <dbReference type="ARBA" id="ARBA00023136"/>
    </source>
</evidence>
<dbReference type="InterPro" id="IPR020980">
    <property type="entry name" value="Membrane_HflK_N"/>
</dbReference>
<evidence type="ECO:0000256" key="6">
    <source>
        <dbReference type="RuleBase" id="RU364113"/>
    </source>
</evidence>
<evidence type="ECO:0000256" key="3">
    <source>
        <dbReference type="ARBA" id="ARBA00022692"/>
    </source>
</evidence>
<dbReference type="PANTHER" id="PTHR43327">
    <property type="entry name" value="STOMATIN-LIKE PROTEIN 2, MITOCHONDRIAL"/>
    <property type="match status" value="1"/>
</dbReference>
<evidence type="ECO:0000256" key="7">
    <source>
        <dbReference type="SAM" id="MobiDB-lite"/>
    </source>
</evidence>
<dbReference type="InterPro" id="IPR001107">
    <property type="entry name" value="Band_7"/>
</dbReference>
<comment type="function">
    <text evidence="6">HflC and HflK could encode or regulate a protease.</text>
</comment>
<dbReference type="SUPFAM" id="SSF117892">
    <property type="entry name" value="Band 7/SPFH domain"/>
    <property type="match status" value="1"/>
</dbReference>
<feature type="compositionally biased region" description="Low complexity" evidence="7">
    <location>
        <begin position="360"/>
        <end position="378"/>
    </location>
</feature>
<feature type="transmembrane region" description="Helical" evidence="6">
    <location>
        <begin position="50"/>
        <end position="73"/>
    </location>
</feature>
<name>A0ABS8DAP1_9NEIS</name>
<keyword evidence="3 6" id="KW-0812">Transmembrane</keyword>
<comment type="subunit">
    <text evidence="6">HflC and HflK may interact to form a multimeric complex.</text>
</comment>
<dbReference type="InterPro" id="IPR036013">
    <property type="entry name" value="Band_7/SPFH_dom_sf"/>
</dbReference>
<dbReference type="InterPro" id="IPR010201">
    <property type="entry name" value="HflK"/>
</dbReference>
<organism evidence="9 10">
    <name type="scientific">Leeia speluncae</name>
    <dbReference type="NCBI Taxonomy" id="2884804"/>
    <lineage>
        <taxon>Bacteria</taxon>
        <taxon>Pseudomonadati</taxon>
        <taxon>Pseudomonadota</taxon>
        <taxon>Betaproteobacteria</taxon>
        <taxon>Neisseriales</taxon>
        <taxon>Leeiaceae</taxon>
        <taxon>Leeia</taxon>
    </lineage>
</organism>
<dbReference type="Pfam" id="PF12221">
    <property type="entry name" value="HflK_N"/>
    <property type="match status" value="1"/>
</dbReference>
<gene>
    <name evidence="9" type="primary">hflK</name>
    <name evidence="9" type="ORF">LIN78_17170</name>
</gene>
<dbReference type="Gene3D" id="3.30.479.30">
    <property type="entry name" value="Band 7 domain"/>
    <property type="match status" value="1"/>
</dbReference>
<dbReference type="CDD" id="cd03404">
    <property type="entry name" value="SPFH_HflK"/>
    <property type="match status" value="1"/>
</dbReference>
<dbReference type="GO" id="GO:0008233">
    <property type="term" value="F:peptidase activity"/>
    <property type="evidence" value="ECO:0007669"/>
    <property type="project" value="UniProtKB-KW"/>
</dbReference>
<evidence type="ECO:0000259" key="8">
    <source>
        <dbReference type="SMART" id="SM00244"/>
    </source>
</evidence>
<protein>
    <recommendedName>
        <fullName evidence="6">Protein HflK</fullName>
    </recommendedName>
</protein>
<dbReference type="GO" id="GO:0006508">
    <property type="term" value="P:proteolysis"/>
    <property type="evidence" value="ECO:0007669"/>
    <property type="project" value="UniProtKB-KW"/>
</dbReference>
<feature type="region of interest" description="Disordered" evidence="7">
    <location>
        <begin position="357"/>
        <end position="390"/>
    </location>
</feature>
<keyword evidence="9" id="KW-0645">Protease</keyword>
<dbReference type="InterPro" id="IPR050710">
    <property type="entry name" value="Band7/mec-2_domain"/>
</dbReference>
<dbReference type="SMART" id="SM00244">
    <property type="entry name" value="PHB"/>
    <property type="match status" value="1"/>
</dbReference>
<evidence type="ECO:0000256" key="1">
    <source>
        <dbReference type="ARBA" id="ARBA00004167"/>
    </source>
</evidence>
<keyword evidence="9" id="KW-0378">Hydrolase</keyword>